<dbReference type="SUPFAM" id="SSF50475">
    <property type="entry name" value="FMN-binding split barrel"/>
    <property type="match status" value="1"/>
</dbReference>
<evidence type="ECO:0000313" key="3">
    <source>
        <dbReference type="Proteomes" id="UP001500325"/>
    </source>
</evidence>
<name>A0ABP8WMD1_9PSEU</name>
<dbReference type="InterPro" id="IPR012349">
    <property type="entry name" value="Split_barrel_FMN-bd"/>
</dbReference>
<feature type="domain" description="Flavin reductase like" evidence="1">
    <location>
        <begin position="1"/>
        <end position="79"/>
    </location>
</feature>
<organism evidence="2 3">
    <name type="scientific">Pseudonocardia yuanmonensis</name>
    <dbReference type="NCBI Taxonomy" id="1095914"/>
    <lineage>
        <taxon>Bacteria</taxon>
        <taxon>Bacillati</taxon>
        <taxon>Actinomycetota</taxon>
        <taxon>Actinomycetes</taxon>
        <taxon>Pseudonocardiales</taxon>
        <taxon>Pseudonocardiaceae</taxon>
        <taxon>Pseudonocardia</taxon>
    </lineage>
</organism>
<comment type="caution">
    <text evidence="2">The sequence shown here is derived from an EMBL/GenBank/DDBJ whole genome shotgun (WGS) entry which is preliminary data.</text>
</comment>
<dbReference type="EMBL" id="BAABIC010000010">
    <property type="protein sequence ID" value="GAA4692263.1"/>
    <property type="molecule type" value="Genomic_DNA"/>
</dbReference>
<dbReference type="Gene3D" id="2.30.110.10">
    <property type="entry name" value="Electron Transport, Fmn-binding Protein, Chain A"/>
    <property type="match status" value="1"/>
</dbReference>
<proteinExistence type="predicted"/>
<dbReference type="Pfam" id="PF01613">
    <property type="entry name" value="Flavin_Reduct"/>
    <property type="match status" value="1"/>
</dbReference>
<dbReference type="RefSeq" id="WP_345381284.1">
    <property type="nucleotide sequence ID" value="NZ_BAABIC010000010.1"/>
</dbReference>
<evidence type="ECO:0000313" key="2">
    <source>
        <dbReference type="EMBL" id="GAA4692263.1"/>
    </source>
</evidence>
<sequence>MGTLPAGLVALAGLPDPAAGPHGLVVGTFQSLSLAPALVTFSVARTSTSRPGVRRAGRLCASVLAEGQEHVRRALSRRQPDK</sequence>
<dbReference type="Proteomes" id="UP001500325">
    <property type="component" value="Unassembled WGS sequence"/>
</dbReference>
<gene>
    <name evidence="2" type="ORF">GCM10023215_31700</name>
</gene>
<dbReference type="InterPro" id="IPR002563">
    <property type="entry name" value="Flavin_Rdtase-like_dom"/>
</dbReference>
<keyword evidence="3" id="KW-1185">Reference proteome</keyword>
<accession>A0ABP8WMD1</accession>
<reference evidence="3" key="1">
    <citation type="journal article" date="2019" name="Int. J. Syst. Evol. Microbiol.">
        <title>The Global Catalogue of Microorganisms (GCM) 10K type strain sequencing project: providing services to taxonomists for standard genome sequencing and annotation.</title>
        <authorList>
            <consortium name="The Broad Institute Genomics Platform"/>
            <consortium name="The Broad Institute Genome Sequencing Center for Infectious Disease"/>
            <person name="Wu L."/>
            <person name="Ma J."/>
        </authorList>
    </citation>
    <scope>NUCLEOTIDE SEQUENCE [LARGE SCALE GENOMIC DNA]</scope>
    <source>
        <strain evidence="3">JCM 18055</strain>
    </source>
</reference>
<evidence type="ECO:0000259" key="1">
    <source>
        <dbReference type="Pfam" id="PF01613"/>
    </source>
</evidence>
<protein>
    <recommendedName>
        <fullName evidence="1">Flavin reductase like domain-containing protein</fullName>
    </recommendedName>
</protein>